<dbReference type="RefSeq" id="WP_309654040.1">
    <property type="nucleotide sequence ID" value="NZ_JARWAK010000019.1"/>
</dbReference>
<dbReference type="Proteomes" id="UP001264519">
    <property type="component" value="Unassembled WGS sequence"/>
</dbReference>
<evidence type="ECO:0000313" key="4">
    <source>
        <dbReference type="EMBL" id="MDR5868466.1"/>
    </source>
</evidence>
<protein>
    <submittedName>
        <fullName evidence="4">DUF4124 domain-containing protein</fullName>
    </submittedName>
</protein>
<dbReference type="InterPro" id="IPR025392">
    <property type="entry name" value="DUF4124"/>
</dbReference>
<evidence type="ECO:0000256" key="2">
    <source>
        <dbReference type="SAM" id="SignalP"/>
    </source>
</evidence>
<feature type="chain" id="PRO_5045803191" evidence="2">
    <location>
        <begin position="21"/>
        <end position="194"/>
    </location>
</feature>
<organism evidence="4 5">
    <name type="scientific">Halomonas koreensis</name>
    <dbReference type="NCBI Taxonomy" id="245385"/>
    <lineage>
        <taxon>Bacteria</taxon>
        <taxon>Pseudomonadati</taxon>
        <taxon>Pseudomonadota</taxon>
        <taxon>Gammaproteobacteria</taxon>
        <taxon>Oceanospirillales</taxon>
        <taxon>Halomonadaceae</taxon>
        <taxon>Halomonas</taxon>
    </lineage>
</organism>
<evidence type="ECO:0000313" key="5">
    <source>
        <dbReference type="Proteomes" id="UP001264519"/>
    </source>
</evidence>
<sequence length="194" mass="20643">MKTAVVLLTLGLTLSLSAGAETIYRSTDAQGNVIFTDDPGAGGEEVNLAPLTVVPAQAPQVEGLPVRGQGQASRPRDDAGPGQPFMPYDRFAIASPEHETTLPTGAAGNVQVRLGIRPALREDHRVRLLLDGRVSQSAMHTDAFMLSNLNRGEHVLEAELLDASGAVRHRSTPVTLYVQRASVNLPRNPNNPGN</sequence>
<feature type="region of interest" description="Disordered" evidence="1">
    <location>
        <begin position="65"/>
        <end position="88"/>
    </location>
</feature>
<comment type="caution">
    <text evidence="4">The sequence shown here is derived from an EMBL/GenBank/DDBJ whole genome shotgun (WGS) entry which is preliminary data.</text>
</comment>
<accession>A0ABU1G686</accession>
<dbReference type="Pfam" id="PF13511">
    <property type="entry name" value="DUF4124"/>
    <property type="match status" value="1"/>
</dbReference>
<evidence type="ECO:0000256" key="1">
    <source>
        <dbReference type="SAM" id="MobiDB-lite"/>
    </source>
</evidence>
<keyword evidence="5" id="KW-1185">Reference proteome</keyword>
<dbReference type="EMBL" id="JARWAK010000019">
    <property type="protein sequence ID" value="MDR5868466.1"/>
    <property type="molecule type" value="Genomic_DNA"/>
</dbReference>
<feature type="domain" description="DUF4124" evidence="3">
    <location>
        <begin position="12"/>
        <end position="60"/>
    </location>
</feature>
<reference evidence="4 5" key="1">
    <citation type="submission" date="2023-04" db="EMBL/GenBank/DDBJ databases">
        <title>A long-awaited taxogenomic arrangement of the family Halomonadaceae.</title>
        <authorList>
            <person name="De La Haba R."/>
            <person name="Chuvochina M."/>
            <person name="Wittouck S."/>
            <person name="Arahal D.R."/>
            <person name="Sanchez-Porro C."/>
            <person name="Hugenholtz P."/>
            <person name="Ventosa A."/>
        </authorList>
    </citation>
    <scope>NUCLEOTIDE SEQUENCE [LARGE SCALE GENOMIC DNA]</scope>
    <source>
        <strain evidence="4 5">DSM 23530</strain>
    </source>
</reference>
<evidence type="ECO:0000259" key="3">
    <source>
        <dbReference type="Pfam" id="PF13511"/>
    </source>
</evidence>
<proteinExistence type="predicted"/>
<gene>
    <name evidence="4" type="ORF">QC818_16900</name>
</gene>
<keyword evidence="2" id="KW-0732">Signal</keyword>
<name>A0ABU1G686_9GAMM</name>
<feature type="signal peptide" evidence="2">
    <location>
        <begin position="1"/>
        <end position="20"/>
    </location>
</feature>